<dbReference type="InterPro" id="IPR045677">
    <property type="entry name" value="DUF6197"/>
</dbReference>
<protein>
    <submittedName>
        <fullName evidence="1">Uncharacterized protein</fullName>
    </submittedName>
</protein>
<gene>
    <name evidence="1" type="ORF">FEF34_40255</name>
</gene>
<proteinExistence type="predicted"/>
<dbReference type="EMBL" id="VAWE01000004">
    <property type="protein sequence ID" value="TLQ38847.1"/>
    <property type="molecule type" value="Genomic_DNA"/>
</dbReference>
<evidence type="ECO:0000313" key="1">
    <source>
        <dbReference type="EMBL" id="TLQ38847.1"/>
    </source>
</evidence>
<comment type="caution">
    <text evidence="1">The sequence shown here is derived from an EMBL/GenBank/DDBJ whole genome shotgun (WGS) entry which is preliminary data.</text>
</comment>
<name>A0A5R9DSA6_9ACTN</name>
<sequence length="167" mass="17943">MATTTNHGGRVGAPAAGPHMVPVVIGGRRRVLAVPPPPGRGRTLLPRPVRTALSNWGLVYDSVAQPLIPSAHLVQLKHLLQAWGWGQSFDISPSGRLCIRGGQTVLEYHGYVTPAGRARAVEYMQQTLAADGVSMEFFAWNDLTGRTFGEVEHLITRSAAAALSNKE</sequence>
<accession>A0A5R9DSA6</accession>
<dbReference type="Pfam" id="PF19698">
    <property type="entry name" value="DUF6197"/>
    <property type="match status" value="1"/>
</dbReference>
<dbReference type="AlphaFoldDB" id="A0A5R9DSA6"/>
<dbReference type="OrthoDB" id="4182724at2"/>
<keyword evidence="2" id="KW-1185">Reference proteome</keyword>
<dbReference type="RefSeq" id="WP_138058415.1">
    <property type="nucleotide sequence ID" value="NZ_VAWE01000004.1"/>
</dbReference>
<reference evidence="1 2" key="1">
    <citation type="submission" date="2019-05" db="EMBL/GenBank/DDBJ databases">
        <title>Streptomyces marianii sp. nov., a novel marine actinomycete from southern coast of India.</title>
        <authorList>
            <person name="Iniyan A.M."/>
            <person name="Wink J."/>
            <person name="Ramprasad E."/>
            <person name="Ramana C.V."/>
            <person name="Bunk B."/>
            <person name="Sproer C."/>
            <person name="Joseph F.-J.R.S."/>
            <person name="Vincent S.G.P."/>
        </authorList>
    </citation>
    <scope>NUCLEOTIDE SEQUENCE [LARGE SCALE GENOMIC DNA]</scope>
    <source>
        <strain evidence="1 2">ICN19</strain>
    </source>
</reference>
<organism evidence="1 2">
    <name type="scientific">Streptomyces marianii</name>
    <dbReference type="NCBI Taxonomy" id="1817406"/>
    <lineage>
        <taxon>Bacteria</taxon>
        <taxon>Bacillati</taxon>
        <taxon>Actinomycetota</taxon>
        <taxon>Actinomycetes</taxon>
        <taxon>Kitasatosporales</taxon>
        <taxon>Streptomycetaceae</taxon>
        <taxon>Streptomyces</taxon>
    </lineage>
</organism>
<dbReference type="Proteomes" id="UP000305921">
    <property type="component" value="Unassembled WGS sequence"/>
</dbReference>
<evidence type="ECO:0000313" key="2">
    <source>
        <dbReference type="Proteomes" id="UP000305921"/>
    </source>
</evidence>